<dbReference type="RefSeq" id="WP_341834736.1">
    <property type="nucleotide sequence ID" value="NZ_CP149822.1"/>
</dbReference>
<reference evidence="2" key="1">
    <citation type="submission" date="2024-03" db="EMBL/GenBank/DDBJ databases">
        <title>Chitinophaga horti sp. nov., isolated from garden soil.</title>
        <authorList>
            <person name="Lee D.S."/>
            <person name="Han D.M."/>
            <person name="Baek J.H."/>
            <person name="Choi D.G."/>
            <person name="Jeon J.H."/>
            <person name="Jeon C.O."/>
        </authorList>
    </citation>
    <scope>NUCLEOTIDE SEQUENCE [LARGE SCALE GENOMIC DNA]</scope>
    <source>
        <strain evidence="2">GPA1</strain>
    </source>
</reference>
<evidence type="ECO:0000313" key="2">
    <source>
        <dbReference type="Proteomes" id="UP001485459"/>
    </source>
</evidence>
<accession>A0ABZ2YK32</accession>
<organism evidence="1 2">
    <name type="scientific">Chitinophaga pollutisoli</name>
    <dbReference type="NCBI Taxonomy" id="3133966"/>
    <lineage>
        <taxon>Bacteria</taxon>
        <taxon>Pseudomonadati</taxon>
        <taxon>Bacteroidota</taxon>
        <taxon>Chitinophagia</taxon>
        <taxon>Chitinophagales</taxon>
        <taxon>Chitinophagaceae</taxon>
        <taxon>Chitinophaga</taxon>
    </lineage>
</organism>
<dbReference type="Pfam" id="PF07606">
    <property type="entry name" value="DUF1569"/>
    <property type="match status" value="1"/>
</dbReference>
<protein>
    <submittedName>
        <fullName evidence="1">DUF1569 domain-containing protein</fullName>
    </submittedName>
</protein>
<gene>
    <name evidence="1" type="ORF">WJU16_17435</name>
</gene>
<dbReference type="Proteomes" id="UP001485459">
    <property type="component" value="Chromosome"/>
</dbReference>
<sequence>METLFPLAQADILVPMLKRLAPDAQPRWGAMTAQQMIEHLDTILQYSISDKPIPILTPEEQLPQIVQWLRTSKPLPRGFNNPLIPVGPPLHPDLQTANQHLMASLERFFQHYNEFPSHTAIHIVFGSLGYEDWQRFHQKHFQHHFTQFGLLEE</sequence>
<keyword evidence="2" id="KW-1185">Reference proteome</keyword>
<dbReference type="EMBL" id="CP149822">
    <property type="protein sequence ID" value="WZN39764.1"/>
    <property type="molecule type" value="Genomic_DNA"/>
</dbReference>
<dbReference type="InterPro" id="IPR011463">
    <property type="entry name" value="DUF1569"/>
</dbReference>
<proteinExistence type="predicted"/>
<evidence type="ECO:0000313" key="1">
    <source>
        <dbReference type="EMBL" id="WZN39764.1"/>
    </source>
</evidence>
<name>A0ABZ2YK32_9BACT</name>